<protein>
    <submittedName>
        <fullName evidence="3">Uncharacterized protein</fullName>
    </submittedName>
</protein>
<evidence type="ECO:0000313" key="3">
    <source>
        <dbReference type="EMBL" id="COX08941.1"/>
    </source>
</evidence>
<dbReference type="AlphaFoldDB" id="A0A0T9XP74"/>
<evidence type="ECO:0000313" key="2">
    <source>
        <dbReference type="EMBL" id="CNU73569.1"/>
    </source>
</evidence>
<dbReference type="Proteomes" id="UP000038802">
    <property type="component" value="Unassembled WGS sequence"/>
</dbReference>
<dbReference type="Proteomes" id="UP000048600">
    <property type="component" value="Unassembled WGS sequence"/>
</dbReference>
<reference evidence="3" key="1">
    <citation type="submission" date="2015-03" db="EMBL/GenBank/DDBJ databases">
        <authorList>
            <person name="Murphy D."/>
        </authorList>
    </citation>
    <scope>NUCLEOTIDE SEQUENCE [LARGE SCALE GENOMIC DNA]</scope>
    <source>
        <strain evidence="3">K00500041</strain>
    </source>
</reference>
<evidence type="ECO:0000313" key="5">
    <source>
        <dbReference type="Proteomes" id="UP000038802"/>
    </source>
</evidence>
<organism evidence="3 5">
    <name type="scientific">Mycobacterium tuberculosis</name>
    <dbReference type="NCBI Taxonomy" id="1773"/>
    <lineage>
        <taxon>Bacteria</taxon>
        <taxon>Bacillati</taxon>
        <taxon>Actinomycetota</taxon>
        <taxon>Actinomycetes</taxon>
        <taxon>Mycobacteriales</taxon>
        <taxon>Mycobacteriaceae</taxon>
        <taxon>Mycobacterium</taxon>
        <taxon>Mycobacterium tuberculosis complex</taxon>
    </lineage>
</organism>
<evidence type="ECO:0000313" key="7">
    <source>
        <dbReference type="Proteomes" id="UP000048600"/>
    </source>
</evidence>
<evidence type="ECO:0000313" key="6">
    <source>
        <dbReference type="Proteomes" id="UP000039217"/>
    </source>
</evidence>
<sequence length="71" mass="7401">MKDTASTATTASLSSMKSPSWLSPSSPMVWSNEIGSRAYCWISSTFSGVMSISLASSSGVGSRPRSCSSSR</sequence>
<dbReference type="EMBL" id="CHKL01000854">
    <property type="protein sequence ID" value="COX38300.1"/>
    <property type="molecule type" value="Genomic_DNA"/>
</dbReference>
<dbReference type="Proteomes" id="UP000039217">
    <property type="component" value="Unassembled WGS sequence"/>
</dbReference>
<accession>A0A0T9XP74</accession>
<dbReference type="EMBL" id="CQQC01000272">
    <property type="protein sequence ID" value="CNU73569.1"/>
    <property type="molecule type" value="Genomic_DNA"/>
</dbReference>
<name>A0A0T9XP74_MYCTX</name>
<reference evidence="5 6" key="2">
    <citation type="submission" date="2015-03" db="EMBL/GenBank/DDBJ databases">
        <authorList>
            <consortium name="Pathogen Informatics"/>
        </authorList>
    </citation>
    <scope>NUCLEOTIDE SEQUENCE [LARGE SCALE GENOMIC DNA]</scope>
    <source>
        <strain evidence="2 6">D00501624</strain>
        <strain evidence="5">K00500041</strain>
        <strain evidence="4 7">P00601463</strain>
    </source>
</reference>
<gene>
    <name evidence="2" type="ORF">ERS007661_01104</name>
    <name evidence="3" type="ORF">ERS007703_04745</name>
    <name evidence="4" type="ORF">ERS007741_04300</name>
</gene>
<proteinExistence type="predicted"/>
<feature type="region of interest" description="Disordered" evidence="1">
    <location>
        <begin position="1"/>
        <end position="26"/>
    </location>
</feature>
<evidence type="ECO:0000313" key="4">
    <source>
        <dbReference type="EMBL" id="COX38300.1"/>
    </source>
</evidence>
<dbReference type="EMBL" id="CSAE01000920">
    <property type="protein sequence ID" value="COX08941.1"/>
    <property type="molecule type" value="Genomic_DNA"/>
</dbReference>
<evidence type="ECO:0000256" key="1">
    <source>
        <dbReference type="SAM" id="MobiDB-lite"/>
    </source>
</evidence>